<accession>A0A6S7E3K6</accession>
<keyword evidence="3" id="KW-1185">Reference proteome</keyword>
<reference evidence="2 3" key="1">
    <citation type="submission" date="2020-04" db="EMBL/GenBank/DDBJ databases">
        <authorList>
            <person name="De Canck E."/>
        </authorList>
    </citation>
    <scope>NUCLEOTIDE SEQUENCE [LARGE SCALE GENOMIC DNA]</scope>
    <source>
        <strain evidence="2 3">LMG 26841</strain>
    </source>
</reference>
<evidence type="ECO:0000256" key="1">
    <source>
        <dbReference type="SAM" id="MobiDB-lite"/>
    </source>
</evidence>
<organism evidence="2 3">
    <name type="scientific">Achromobacter dolens</name>
    <dbReference type="NCBI Taxonomy" id="1287738"/>
    <lineage>
        <taxon>Bacteria</taxon>
        <taxon>Pseudomonadati</taxon>
        <taxon>Pseudomonadota</taxon>
        <taxon>Betaproteobacteria</taxon>
        <taxon>Burkholderiales</taxon>
        <taxon>Alcaligenaceae</taxon>
        <taxon>Achromobacter</taxon>
    </lineage>
</organism>
<name>A0A6S7E3K6_9BURK</name>
<feature type="compositionally biased region" description="Basic and acidic residues" evidence="1">
    <location>
        <begin position="262"/>
        <end position="273"/>
    </location>
</feature>
<dbReference type="Proteomes" id="UP000494272">
    <property type="component" value="Unassembled WGS sequence"/>
</dbReference>
<evidence type="ECO:0000313" key="2">
    <source>
        <dbReference type="EMBL" id="CAB3894474.1"/>
    </source>
</evidence>
<evidence type="ECO:0000313" key="3">
    <source>
        <dbReference type="Proteomes" id="UP000494272"/>
    </source>
</evidence>
<feature type="region of interest" description="Disordered" evidence="1">
    <location>
        <begin position="229"/>
        <end position="273"/>
    </location>
</feature>
<feature type="compositionally biased region" description="Gly residues" evidence="1">
    <location>
        <begin position="65"/>
        <end position="90"/>
    </location>
</feature>
<feature type="region of interest" description="Disordered" evidence="1">
    <location>
        <begin position="36"/>
        <end position="126"/>
    </location>
</feature>
<dbReference type="EMBL" id="CADIKW010000009">
    <property type="protein sequence ID" value="CAB3894474.1"/>
    <property type="molecule type" value="Genomic_DNA"/>
</dbReference>
<sequence>MQSISRLLTSQTPKIADSARRVVTNRTQRQIVSSFMRRQNLSTRSRPVGTHIQMRRYSSSSIPPGGTGRTGHTGHTGGTGGTRGTRGTGCTGTTTGGIQRSRGHSTAGTQGHRTPPSPATPSSQGPGLLRIAVDALVNAVSALFGQTGTASPPLPTVAPERAKEVYAYLGDHSFKRPSAQPFQGDAQAAVRFHQQRASETATSLGVPKSVADQMPPEADLAMWMYQQAQTDGGSVDDNHVPPPFNGRDFNQALRGDAPLRTGESRPPRDTHDARDISREKLIAGLELRVLTPPTPSGEPKVYARTLATNDHNTELLRRLNAGEAVTDAGVISVTTKLDAASPAMYLVSVDNAFVDPHGPDANDLARAEAEHMAVGQVLVKIGEHNGVPIVAAHADMAVHANALADIARHFTFQEGTLETAVQTQARTERADAARTRIAEHPDELLALARGKLTA</sequence>
<dbReference type="AlphaFoldDB" id="A0A6S7E3K6"/>
<protein>
    <submittedName>
        <fullName evidence="2">Uncharacterized protein</fullName>
    </submittedName>
</protein>
<proteinExistence type="predicted"/>
<feature type="compositionally biased region" description="Polar residues" evidence="1">
    <location>
        <begin position="36"/>
        <end position="45"/>
    </location>
</feature>
<gene>
    <name evidence="2" type="ORF">LMG26841_04146</name>
</gene>